<proteinExistence type="predicted"/>
<dbReference type="AlphaFoldDB" id="A0A9Q9BMX1"/>
<dbReference type="EMBL" id="CP073809">
    <property type="protein sequence ID" value="UTH14493.1"/>
    <property type="molecule type" value="Genomic_DNA"/>
</dbReference>
<dbReference type="KEGG" id="mequ:KFV11_03800"/>
<dbReference type="PANTHER" id="PTHR12526">
    <property type="entry name" value="GLYCOSYLTRANSFERASE"/>
    <property type="match status" value="1"/>
</dbReference>
<protein>
    <submittedName>
        <fullName evidence="4">Glycosyltransferase family 4 protein</fullName>
    </submittedName>
</protein>
<dbReference type="Gene3D" id="3.40.50.2000">
    <property type="entry name" value="Glycogen Phosphorylase B"/>
    <property type="match status" value="2"/>
</dbReference>
<evidence type="ECO:0000256" key="1">
    <source>
        <dbReference type="ARBA" id="ARBA00022676"/>
    </source>
</evidence>
<dbReference type="SUPFAM" id="SSF53756">
    <property type="entry name" value="UDP-Glycosyltransferase/glycogen phosphorylase"/>
    <property type="match status" value="1"/>
</dbReference>
<dbReference type="Proteomes" id="UP001057381">
    <property type="component" value="Chromosome"/>
</dbReference>
<name>A0A9Q9BMX1_9STAP</name>
<sequence>MKNITMFLWNNFTNDARVTREGSALVEAGYQVTVIAKREENERELEKREQLPSGIQVYRKDKAEISVKALKASTLMKKHIPNALLMFKMIAAGYKIDTDVYHSHDLNTLIQGVVCAKLRPRKRTLVFDSHEVNTSRTNYSAGLVYKVEKFLLNFVDHTIVENETRATYHERLYGDRPMSLHNYSEYYDISEVPAAELAIPADKKILLYQGGLQQGRGLPLLIDAFKEADVDAVLLMVGDGKIRQQLEEQVRTLGISDKVIFTGRVPYELLRAYTKRAYIGFQILQNTNFNHYSASSNKLYEYMMAHVPVIGTNMPEIRRVIEAENIGLVISESDKNELTAAIRYVMTHPEKHAEWVLNNEHAKDIYNWEQEKAKLLNLYKIINVGENNGE</sequence>
<evidence type="ECO:0000259" key="3">
    <source>
        <dbReference type="Pfam" id="PF00534"/>
    </source>
</evidence>
<feature type="domain" description="Glycosyl transferase family 1" evidence="3">
    <location>
        <begin position="196"/>
        <end position="358"/>
    </location>
</feature>
<evidence type="ECO:0000313" key="5">
    <source>
        <dbReference type="Proteomes" id="UP001057381"/>
    </source>
</evidence>
<organism evidence="4 5">
    <name type="scientific">Macrococcus equipercicus</name>
    <dbReference type="NCBI Taxonomy" id="69967"/>
    <lineage>
        <taxon>Bacteria</taxon>
        <taxon>Bacillati</taxon>
        <taxon>Bacillota</taxon>
        <taxon>Bacilli</taxon>
        <taxon>Bacillales</taxon>
        <taxon>Staphylococcaceae</taxon>
        <taxon>Macrococcus</taxon>
    </lineage>
</organism>
<keyword evidence="1" id="KW-0328">Glycosyltransferase</keyword>
<dbReference type="CDD" id="cd03801">
    <property type="entry name" value="GT4_PimA-like"/>
    <property type="match status" value="1"/>
</dbReference>
<evidence type="ECO:0000313" key="4">
    <source>
        <dbReference type="EMBL" id="UTH14493.1"/>
    </source>
</evidence>
<gene>
    <name evidence="4" type="ORF">KFV11_03800</name>
</gene>
<dbReference type="InterPro" id="IPR001296">
    <property type="entry name" value="Glyco_trans_1"/>
</dbReference>
<reference evidence="4" key="1">
    <citation type="submission" date="2021-04" db="EMBL/GenBank/DDBJ databases">
        <title>Complete Genome Sequences of Macrococcus spp. from dog and cattle.</title>
        <authorList>
            <person name="Schwendener S."/>
            <person name="Perreten V."/>
        </authorList>
    </citation>
    <scope>NUCLEOTIDE SEQUENCE</scope>
    <source>
        <strain evidence="4">Epi0143-OL</strain>
    </source>
</reference>
<keyword evidence="2" id="KW-0808">Transferase</keyword>
<dbReference type="Pfam" id="PF00534">
    <property type="entry name" value="Glycos_transf_1"/>
    <property type="match status" value="1"/>
</dbReference>
<dbReference type="PANTHER" id="PTHR12526:SF629">
    <property type="entry name" value="TEICHURONIC ACID BIOSYNTHESIS GLYCOSYLTRANSFERASE TUAH-RELATED"/>
    <property type="match status" value="1"/>
</dbReference>
<accession>A0A9Q9BMX1</accession>
<dbReference type="GO" id="GO:0016757">
    <property type="term" value="F:glycosyltransferase activity"/>
    <property type="evidence" value="ECO:0007669"/>
    <property type="project" value="UniProtKB-KW"/>
</dbReference>
<dbReference type="RefSeq" id="WP_254250386.1">
    <property type="nucleotide sequence ID" value="NZ_CP073809.1"/>
</dbReference>
<evidence type="ECO:0000256" key="2">
    <source>
        <dbReference type="ARBA" id="ARBA00022679"/>
    </source>
</evidence>